<evidence type="ECO:0000313" key="19">
    <source>
        <dbReference type="Proteomes" id="UP000630445"/>
    </source>
</evidence>
<keyword evidence="19" id="KW-1185">Reference proteome</keyword>
<evidence type="ECO:0000313" key="18">
    <source>
        <dbReference type="EMBL" id="KAF7169089.1"/>
    </source>
</evidence>
<dbReference type="PANTHER" id="PTHR48022:SF14">
    <property type="entry name" value="MAJOR FACILITATOR SUPERFAMILY (MFS) PROFILE DOMAIN-CONTAINING PROTEIN-RELATED"/>
    <property type="match status" value="1"/>
</dbReference>
<dbReference type="SUPFAM" id="SSF103473">
    <property type="entry name" value="MFS general substrate transporter"/>
    <property type="match status" value="1"/>
</dbReference>
<dbReference type="InterPro" id="IPR020846">
    <property type="entry name" value="MFS_dom"/>
</dbReference>
<evidence type="ECO:0000256" key="4">
    <source>
        <dbReference type="ARBA" id="ARBA00022475"/>
    </source>
</evidence>
<organism evidence="18 20">
    <name type="scientific">Aspergillus hiratsukae</name>
    <dbReference type="NCBI Taxonomy" id="1194566"/>
    <lineage>
        <taxon>Eukaryota</taxon>
        <taxon>Fungi</taxon>
        <taxon>Dikarya</taxon>
        <taxon>Ascomycota</taxon>
        <taxon>Pezizomycotina</taxon>
        <taxon>Eurotiomycetes</taxon>
        <taxon>Eurotiomycetidae</taxon>
        <taxon>Eurotiales</taxon>
        <taxon>Aspergillaceae</taxon>
        <taxon>Aspergillus</taxon>
        <taxon>Aspergillus subgen. Fumigati</taxon>
    </lineage>
</organism>
<dbReference type="Pfam" id="PF00083">
    <property type="entry name" value="Sugar_tr"/>
    <property type="match status" value="1"/>
</dbReference>
<evidence type="ECO:0000256" key="13">
    <source>
        <dbReference type="ARBA" id="ARBA00068802"/>
    </source>
</evidence>
<comment type="subcellular location">
    <subcellularLocation>
        <location evidence="1">Cell membrane</location>
        <topology evidence="1">Multi-pass membrane protein</topology>
    </subcellularLocation>
</comment>
<keyword evidence="3 14" id="KW-0813">Transport</keyword>
<feature type="transmembrane region" description="Helical" evidence="15">
    <location>
        <begin position="356"/>
        <end position="379"/>
    </location>
</feature>
<feature type="transmembrane region" description="Helical" evidence="15">
    <location>
        <begin position="421"/>
        <end position="446"/>
    </location>
</feature>
<dbReference type="EMBL" id="JACBAD010001956">
    <property type="protein sequence ID" value="KAF7125983.1"/>
    <property type="molecule type" value="Genomic_DNA"/>
</dbReference>
<reference evidence="18" key="1">
    <citation type="submission" date="2020-06" db="EMBL/GenBank/DDBJ databases">
        <title>Draft genome sequences of strains closely related to Aspergillus parafelis and Aspergillus hiratsukae.</title>
        <authorList>
            <person name="Dos Santos R.A.C."/>
            <person name="Rivero-Menendez O."/>
            <person name="Steenwyk J.L."/>
            <person name="Mead M.E."/>
            <person name="Goldman G.H."/>
            <person name="Alastruey-Izquierdo A."/>
            <person name="Rokas A."/>
        </authorList>
    </citation>
    <scope>NUCLEOTIDE SEQUENCE</scope>
    <source>
        <strain evidence="17">CNM-CM5793</strain>
        <strain evidence="18">CNM-CM6106</strain>
    </source>
</reference>
<comment type="function">
    <text evidence="10">Integral membrane transporter that imports quinic acid to be catabolized as a carbon source.</text>
</comment>
<dbReference type="PRINTS" id="PR00171">
    <property type="entry name" value="SUGRTRNSPORT"/>
</dbReference>
<comment type="subunit">
    <text evidence="11">Interacts with creB.</text>
</comment>
<feature type="transmembrane region" description="Helical" evidence="15">
    <location>
        <begin position="93"/>
        <end position="112"/>
    </location>
</feature>
<dbReference type="OrthoDB" id="8120565at2759"/>
<feature type="transmembrane region" description="Helical" evidence="15">
    <location>
        <begin position="124"/>
        <end position="144"/>
    </location>
</feature>
<feature type="transmembrane region" description="Helical" evidence="15">
    <location>
        <begin position="323"/>
        <end position="344"/>
    </location>
</feature>
<dbReference type="GO" id="GO:0005351">
    <property type="term" value="F:carbohydrate:proton symporter activity"/>
    <property type="evidence" value="ECO:0007669"/>
    <property type="project" value="TreeGrafter"/>
</dbReference>
<keyword evidence="6" id="KW-0832">Ubl conjugation</keyword>
<name>A0A8H6QAW2_9EURO</name>
<gene>
    <name evidence="17" type="ORF">CNMCM5793_002342</name>
    <name evidence="18" type="ORF">CNMCM6106_004046</name>
</gene>
<proteinExistence type="inferred from homology"/>
<dbReference type="InterPro" id="IPR036259">
    <property type="entry name" value="MFS_trans_sf"/>
</dbReference>
<comment type="similarity">
    <text evidence="2 14">Belongs to the major facilitator superfamily. Sugar transporter (TC 2.A.1.1) family.</text>
</comment>
<dbReference type="FunFam" id="1.20.1250.20:FF:000026">
    <property type="entry name" value="MFS quinate transporter QutD"/>
    <property type="match status" value="1"/>
</dbReference>
<evidence type="ECO:0000256" key="6">
    <source>
        <dbReference type="ARBA" id="ARBA00022843"/>
    </source>
</evidence>
<feature type="transmembrane region" description="Helical" evidence="15">
    <location>
        <begin position="214"/>
        <end position="237"/>
    </location>
</feature>
<feature type="transmembrane region" description="Helical" evidence="15">
    <location>
        <begin position="46"/>
        <end position="73"/>
    </location>
</feature>
<keyword evidence="5 15" id="KW-0812">Transmembrane</keyword>
<dbReference type="InterPro" id="IPR005829">
    <property type="entry name" value="Sugar_transporter_CS"/>
</dbReference>
<evidence type="ECO:0000256" key="11">
    <source>
        <dbReference type="ARBA" id="ARBA00038682"/>
    </source>
</evidence>
<evidence type="ECO:0000256" key="7">
    <source>
        <dbReference type="ARBA" id="ARBA00022911"/>
    </source>
</evidence>
<feature type="transmembrane region" description="Helical" evidence="15">
    <location>
        <begin position="458"/>
        <end position="480"/>
    </location>
</feature>
<protein>
    <recommendedName>
        <fullName evidence="13">Probable quinate permease</fullName>
    </recommendedName>
    <alternativeName>
        <fullName evidence="12">Quinate transporter</fullName>
    </alternativeName>
</protein>
<keyword evidence="4" id="KW-1003">Cell membrane</keyword>
<keyword evidence="8 15" id="KW-1133">Transmembrane helix</keyword>
<evidence type="ECO:0000256" key="10">
    <source>
        <dbReference type="ARBA" id="ARBA00037560"/>
    </source>
</evidence>
<evidence type="ECO:0000259" key="16">
    <source>
        <dbReference type="PROSITE" id="PS50850"/>
    </source>
</evidence>
<dbReference type="InterPro" id="IPR005828">
    <property type="entry name" value="MFS_sugar_transport-like"/>
</dbReference>
<keyword evidence="9 15" id="KW-0472">Membrane</keyword>
<keyword evidence="7" id="KW-0672">Quinate metabolism</keyword>
<feature type="domain" description="Major facilitator superfamily (MFS) profile" evidence="16">
    <location>
        <begin position="50"/>
        <end position="511"/>
    </location>
</feature>
<evidence type="ECO:0000256" key="1">
    <source>
        <dbReference type="ARBA" id="ARBA00004651"/>
    </source>
</evidence>
<dbReference type="PANTHER" id="PTHR48022">
    <property type="entry name" value="PLASTIDIC GLUCOSE TRANSPORTER 4"/>
    <property type="match status" value="1"/>
</dbReference>
<evidence type="ECO:0000313" key="20">
    <source>
        <dbReference type="Proteomes" id="UP000662466"/>
    </source>
</evidence>
<dbReference type="PROSITE" id="PS00217">
    <property type="entry name" value="SUGAR_TRANSPORT_2"/>
    <property type="match status" value="1"/>
</dbReference>
<evidence type="ECO:0000256" key="12">
    <source>
        <dbReference type="ARBA" id="ARBA00043213"/>
    </source>
</evidence>
<dbReference type="InterPro" id="IPR050360">
    <property type="entry name" value="MFS_Sugar_Transporters"/>
</dbReference>
<evidence type="ECO:0000313" key="17">
    <source>
        <dbReference type="EMBL" id="KAF7125983.1"/>
    </source>
</evidence>
<evidence type="ECO:0000256" key="15">
    <source>
        <dbReference type="SAM" id="Phobius"/>
    </source>
</evidence>
<evidence type="ECO:0000256" key="2">
    <source>
        <dbReference type="ARBA" id="ARBA00010992"/>
    </source>
</evidence>
<dbReference type="GO" id="GO:0005886">
    <property type="term" value="C:plasma membrane"/>
    <property type="evidence" value="ECO:0007669"/>
    <property type="project" value="UniProtKB-SubCell"/>
</dbReference>
<dbReference type="Proteomes" id="UP000630445">
    <property type="component" value="Unassembled WGS sequence"/>
</dbReference>
<evidence type="ECO:0000256" key="9">
    <source>
        <dbReference type="ARBA" id="ARBA00023136"/>
    </source>
</evidence>
<dbReference type="NCBIfam" id="TIGR00879">
    <property type="entry name" value="SP"/>
    <property type="match status" value="1"/>
</dbReference>
<evidence type="ECO:0000256" key="3">
    <source>
        <dbReference type="ARBA" id="ARBA00022448"/>
    </source>
</evidence>
<dbReference type="PROSITE" id="PS00216">
    <property type="entry name" value="SUGAR_TRANSPORT_1"/>
    <property type="match status" value="1"/>
</dbReference>
<dbReference type="Gene3D" id="1.20.1250.20">
    <property type="entry name" value="MFS general substrate transporter like domains"/>
    <property type="match status" value="1"/>
</dbReference>
<feature type="transmembrane region" description="Helical" evidence="15">
    <location>
        <begin position="486"/>
        <end position="507"/>
    </location>
</feature>
<sequence length="557" mass="62158">MADKHPHLAKEVSPDDRIGFHHAEDTMNDREPYGPPGLSGLIYNPFVFLCAACSTLGGLVFGYDQGVVSVILVMDQFLERFPEVSPTAAGAGFWKGLMTAMIELGALLGALNQGWIADKISRRYSIIVAVIIFTIGSVLQTAAVDYAMLTVARFIGGLGIGMLSMVAPLYISEISPPECRGTLLVLEEFCIVLGIVIAYWITYGTRFMAGEWSWRLPFLLQMIPGFVLAGGVLALPFSPRWLASKGRNEEALHSLSKLRRLPPSDKRVRQEYLDIQAEVRFHQELNAEKHPTLQGGGTRKSFLLEMASWADCFKKGCWRRTHVGMGLMFFQQFVGINALIYYSPTLFETMGLDYDMQLLMSGVLNVTQLVGVMTSVWTMDSLGRRVLLLWGALFMTISHLIIAVLVGLFSSNWPAHRPQGWVSVAFLFFYMISFGASWGPVPWALPSEIFPSSLRAKGVALSTCSNWLNNFIIGLITPPLVQNTGYGAYVFFAVFCLLALVWTFFFIPETMGRTLEQMDHVFKDNSSEAEKARRHAIEAELLRAEYEYRNRNEDTGA</sequence>
<dbReference type="Proteomes" id="UP000662466">
    <property type="component" value="Unassembled WGS sequence"/>
</dbReference>
<dbReference type="AlphaFoldDB" id="A0A8H6QAW2"/>
<dbReference type="EMBL" id="JACBAF010002054">
    <property type="protein sequence ID" value="KAF7169089.1"/>
    <property type="molecule type" value="Genomic_DNA"/>
</dbReference>
<feature type="transmembrane region" description="Helical" evidence="15">
    <location>
        <begin position="183"/>
        <end position="202"/>
    </location>
</feature>
<feature type="transmembrane region" description="Helical" evidence="15">
    <location>
        <begin position="386"/>
        <end position="409"/>
    </location>
</feature>
<evidence type="ECO:0000256" key="8">
    <source>
        <dbReference type="ARBA" id="ARBA00022989"/>
    </source>
</evidence>
<feature type="transmembrane region" description="Helical" evidence="15">
    <location>
        <begin position="150"/>
        <end position="171"/>
    </location>
</feature>
<evidence type="ECO:0000256" key="14">
    <source>
        <dbReference type="RuleBase" id="RU003346"/>
    </source>
</evidence>
<evidence type="ECO:0000256" key="5">
    <source>
        <dbReference type="ARBA" id="ARBA00022692"/>
    </source>
</evidence>
<comment type="caution">
    <text evidence="18">The sequence shown here is derived from an EMBL/GenBank/DDBJ whole genome shotgun (WGS) entry which is preliminary data.</text>
</comment>
<dbReference type="InterPro" id="IPR003663">
    <property type="entry name" value="Sugar/inositol_transpt"/>
</dbReference>
<dbReference type="PROSITE" id="PS50850">
    <property type="entry name" value="MFS"/>
    <property type="match status" value="1"/>
</dbReference>
<accession>A0A8H6QAW2</accession>